<feature type="compositionally biased region" description="Low complexity" evidence="1">
    <location>
        <begin position="43"/>
        <end position="59"/>
    </location>
</feature>
<protein>
    <recommendedName>
        <fullName evidence="2">BZIP domain-containing protein</fullName>
    </recommendedName>
</protein>
<feature type="region of interest" description="Disordered" evidence="1">
    <location>
        <begin position="128"/>
        <end position="148"/>
    </location>
</feature>
<dbReference type="PROSITE" id="PS00036">
    <property type="entry name" value="BZIP_BASIC"/>
    <property type="match status" value="1"/>
</dbReference>
<dbReference type="PROSITE" id="PS50217">
    <property type="entry name" value="BZIP"/>
    <property type="match status" value="1"/>
</dbReference>
<dbReference type="GO" id="GO:0003700">
    <property type="term" value="F:DNA-binding transcription factor activity"/>
    <property type="evidence" value="ECO:0007669"/>
    <property type="project" value="InterPro"/>
</dbReference>
<sequence>MNAGQNNDKQQQPVSDRGNDKSYKESQIELANAGRRRSGSVKSLNSDTGSSGSNDSNNSHESLEIFDCSLNVEANADVDVDAGKDIDISTQDVDPQCLNSRADSANALMWKEDLSNLLTPQTVLEQAQVRRRKRNREAARRSRQRQKERELELVEKQAQLSERLRFLEQELVEWRMINSTTDTTNTESTAIRLIDPADVSSAEDGVLAENINSVYALTMETLHIISELQLQLDEITRELNSMIDPE</sequence>
<feature type="compositionally biased region" description="Polar residues" evidence="1">
    <location>
        <begin position="1"/>
        <end position="14"/>
    </location>
</feature>
<accession>A0A9W7XKD5</accession>
<dbReference type="Proteomes" id="UP001145021">
    <property type="component" value="Unassembled WGS sequence"/>
</dbReference>
<evidence type="ECO:0000313" key="3">
    <source>
        <dbReference type="EMBL" id="KAJ1644986.1"/>
    </source>
</evidence>
<feature type="region of interest" description="Disordered" evidence="1">
    <location>
        <begin position="1"/>
        <end position="60"/>
    </location>
</feature>
<dbReference type="Gene3D" id="1.20.5.170">
    <property type="match status" value="1"/>
</dbReference>
<feature type="domain" description="BZIP" evidence="2">
    <location>
        <begin position="125"/>
        <end position="171"/>
    </location>
</feature>
<evidence type="ECO:0000259" key="2">
    <source>
        <dbReference type="PROSITE" id="PS50217"/>
    </source>
</evidence>
<organism evidence="3 4">
    <name type="scientific">Coemansia asiatica</name>
    <dbReference type="NCBI Taxonomy" id="1052880"/>
    <lineage>
        <taxon>Eukaryota</taxon>
        <taxon>Fungi</taxon>
        <taxon>Fungi incertae sedis</taxon>
        <taxon>Zoopagomycota</taxon>
        <taxon>Kickxellomycotina</taxon>
        <taxon>Kickxellomycetes</taxon>
        <taxon>Kickxellales</taxon>
        <taxon>Kickxellaceae</taxon>
        <taxon>Coemansia</taxon>
    </lineage>
</organism>
<evidence type="ECO:0000313" key="4">
    <source>
        <dbReference type="Proteomes" id="UP001145021"/>
    </source>
</evidence>
<feature type="compositionally biased region" description="Basic and acidic residues" evidence="1">
    <location>
        <begin position="17"/>
        <end position="27"/>
    </location>
</feature>
<proteinExistence type="predicted"/>
<dbReference type="SUPFAM" id="SSF57959">
    <property type="entry name" value="Leucine zipper domain"/>
    <property type="match status" value="1"/>
</dbReference>
<dbReference type="InterPro" id="IPR046347">
    <property type="entry name" value="bZIP_sf"/>
</dbReference>
<dbReference type="EMBL" id="JANBOH010000131">
    <property type="protein sequence ID" value="KAJ1644986.1"/>
    <property type="molecule type" value="Genomic_DNA"/>
</dbReference>
<evidence type="ECO:0000256" key="1">
    <source>
        <dbReference type="SAM" id="MobiDB-lite"/>
    </source>
</evidence>
<keyword evidence="4" id="KW-1185">Reference proteome</keyword>
<reference evidence="3" key="1">
    <citation type="submission" date="2022-07" db="EMBL/GenBank/DDBJ databases">
        <title>Phylogenomic reconstructions and comparative analyses of Kickxellomycotina fungi.</title>
        <authorList>
            <person name="Reynolds N.K."/>
            <person name="Stajich J.E."/>
            <person name="Barry K."/>
            <person name="Grigoriev I.V."/>
            <person name="Crous P."/>
            <person name="Smith M.E."/>
        </authorList>
    </citation>
    <scope>NUCLEOTIDE SEQUENCE</scope>
    <source>
        <strain evidence="3">NBRC 105413</strain>
    </source>
</reference>
<dbReference type="CDD" id="cd14686">
    <property type="entry name" value="bZIP"/>
    <property type="match status" value="1"/>
</dbReference>
<feature type="compositionally biased region" description="Basic and acidic residues" evidence="1">
    <location>
        <begin position="136"/>
        <end position="148"/>
    </location>
</feature>
<gene>
    <name evidence="3" type="ORF">LPJ64_003398</name>
</gene>
<name>A0A9W7XKD5_9FUNG</name>
<dbReference type="Pfam" id="PF07716">
    <property type="entry name" value="bZIP_2"/>
    <property type="match status" value="1"/>
</dbReference>
<dbReference type="InterPro" id="IPR004827">
    <property type="entry name" value="bZIP"/>
</dbReference>
<comment type="caution">
    <text evidence="3">The sequence shown here is derived from an EMBL/GenBank/DDBJ whole genome shotgun (WGS) entry which is preliminary data.</text>
</comment>
<dbReference type="AlphaFoldDB" id="A0A9W7XKD5"/>